<dbReference type="AlphaFoldDB" id="E9I9A1"/>
<dbReference type="HOGENOM" id="CLU_2052516_0_0_1"/>
<reference evidence="2" key="1">
    <citation type="journal article" date="2011" name="Proc. Natl. Acad. Sci. U.S.A.">
        <title>The genome of the fire ant Solenopsis invicta.</title>
        <authorList>
            <person name="Wurm Y."/>
            <person name="Wang J."/>
            <person name="Riba-Grognuz O."/>
            <person name="Corona M."/>
            <person name="Nygaard S."/>
            <person name="Hunt B.G."/>
            <person name="Ingram K.K."/>
            <person name="Falquet L."/>
            <person name="Nipitwattanaphon M."/>
            <person name="Gotzek D."/>
            <person name="Dijkstra M.B."/>
            <person name="Oettler J."/>
            <person name="Comtesse F."/>
            <person name="Shih C.J."/>
            <person name="Wu W.J."/>
            <person name="Yang C.C."/>
            <person name="Thomas J."/>
            <person name="Beaudoing E."/>
            <person name="Pradervand S."/>
            <person name="Flegel V."/>
            <person name="Cook E.D."/>
            <person name="Fabbretti R."/>
            <person name="Stockinger H."/>
            <person name="Long L."/>
            <person name="Farmerie W.G."/>
            <person name="Oakey J."/>
            <person name="Boomsma J.J."/>
            <person name="Pamilo P."/>
            <person name="Yi S.V."/>
            <person name="Heinze J."/>
            <person name="Goodisman M.A."/>
            <person name="Farinelli L."/>
            <person name="Harshman K."/>
            <person name="Hulo N."/>
            <person name="Cerutti L."/>
            <person name="Xenarios I."/>
            <person name="Shoemaker D."/>
            <person name="Keller L."/>
        </authorList>
    </citation>
    <scope>NUCLEOTIDE SEQUENCE [LARGE SCALE GENOMIC DNA]</scope>
</reference>
<organism>
    <name type="scientific">Solenopsis invicta</name>
    <name type="common">Red imported fire ant</name>
    <name type="synonym">Solenopsis wagneri</name>
    <dbReference type="NCBI Taxonomy" id="13686"/>
    <lineage>
        <taxon>Eukaryota</taxon>
        <taxon>Metazoa</taxon>
        <taxon>Ecdysozoa</taxon>
        <taxon>Arthropoda</taxon>
        <taxon>Hexapoda</taxon>
        <taxon>Insecta</taxon>
        <taxon>Pterygota</taxon>
        <taxon>Neoptera</taxon>
        <taxon>Endopterygota</taxon>
        <taxon>Hymenoptera</taxon>
        <taxon>Apocrita</taxon>
        <taxon>Aculeata</taxon>
        <taxon>Formicoidea</taxon>
        <taxon>Formicidae</taxon>
        <taxon>Myrmicinae</taxon>
        <taxon>Solenopsis</taxon>
    </lineage>
</organism>
<feature type="region of interest" description="Disordered" evidence="1">
    <location>
        <begin position="53"/>
        <end position="76"/>
    </location>
</feature>
<name>E9I9A1_SOLIN</name>
<feature type="compositionally biased region" description="Polar residues" evidence="1">
    <location>
        <begin position="56"/>
        <end position="69"/>
    </location>
</feature>
<dbReference type="OMA" id="CVECEDK"/>
<evidence type="ECO:0000313" key="2">
    <source>
        <dbReference type="EMBL" id="EFZ22851.1"/>
    </source>
</evidence>
<evidence type="ECO:0000256" key="1">
    <source>
        <dbReference type="SAM" id="MobiDB-lite"/>
    </source>
</evidence>
<dbReference type="EMBL" id="GL761757">
    <property type="protein sequence ID" value="EFZ22851.1"/>
    <property type="molecule type" value="Genomic_DNA"/>
</dbReference>
<feature type="non-terminal residue" evidence="2">
    <location>
        <position position="120"/>
    </location>
</feature>
<protein>
    <submittedName>
        <fullName evidence="2">Uncharacterized protein</fullName>
    </submittedName>
</protein>
<sequence>MALGHTKERCPSQVDRSGCCFNCGGRAYRLYQCRNRSFCVECEDKGYDSAHRLGSKNCTPMGQTTSKPRNTPPPFRAAKRKALSTLPVLLRMDESGGNVQDSTSQDLVIREIGSVDGPCG</sequence>
<proteinExistence type="predicted"/>
<accession>E9I9A1</accession>
<gene>
    <name evidence="2" type="ORF">SINV_03463</name>
</gene>